<dbReference type="PANTHER" id="PTHR42718">
    <property type="entry name" value="MAJOR FACILITATOR SUPERFAMILY MULTIDRUG TRANSPORTER MFSC"/>
    <property type="match status" value="1"/>
</dbReference>
<dbReference type="Proteomes" id="UP000634530">
    <property type="component" value="Chromosome"/>
</dbReference>
<dbReference type="RefSeq" id="WP_186684044.1">
    <property type="nucleotide sequence ID" value="NZ_CP077093.1"/>
</dbReference>
<keyword evidence="6 7" id="KW-0472">Membrane</keyword>
<dbReference type="EMBL" id="CP077093">
    <property type="protein sequence ID" value="QXI26837.1"/>
    <property type="molecule type" value="Genomic_DNA"/>
</dbReference>
<dbReference type="PANTHER" id="PTHR42718:SF47">
    <property type="entry name" value="METHYL VIOLOGEN RESISTANCE PROTEIN SMVA"/>
    <property type="match status" value="1"/>
</dbReference>
<feature type="transmembrane region" description="Helical" evidence="7">
    <location>
        <begin position="267"/>
        <end position="294"/>
    </location>
</feature>
<keyword evidence="2" id="KW-0813">Transport</keyword>
<evidence type="ECO:0000256" key="7">
    <source>
        <dbReference type="SAM" id="Phobius"/>
    </source>
</evidence>
<keyword evidence="5 7" id="KW-1133">Transmembrane helix</keyword>
<dbReference type="PROSITE" id="PS50850">
    <property type="entry name" value="MFS"/>
    <property type="match status" value="1"/>
</dbReference>
<feature type="transmembrane region" description="Helical" evidence="7">
    <location>
        <begin position="475"/>
        <end position="497"/>
    </location>
</feature>
<gene>
    <name evidence="9" type="ORF">HU752_023335</name>
</gene>
<feature type="transmembrane region" description="Helical" evidence="7">
    <location>
        <begin position="236"/>
        <end position="255"/>
    </location>
</feature>
<evidence type="ECO:0000256" key="5">
    <source>
        <dbReference type="ARBA" id="ARBA00022989"/>
    </source>
</evidence>
<dbReference type="SUPFAM" id="SSF103473">
    <property type="entry name" value="MFS general substrate transporter"/>
    <property type="match status" value="1"/>
</dbReference>
<proteinExistence type="predicted"/>
<feature type="transmembrane region" description="Helical" evidence="7">
    <location>
        <begin position="20"/>
        <end position="42"/>
    </location>
</feature>
<name>A0A9E6PI58_9PSED</name>
<feature type="transmembrane region" description="Helical" evidence="7">
    <location>
        <begin position="368"/>
        <end position="391"/>
    </location>
</feature>
<dbReference type="GO" id="GO:0005886">
    <property type="term" value="C:plasma membrane"/>
    <property type="evidence" value="ECO:0007669"/>
    <property type="project" value="UniProtKB-SubCell"/>
</dbReference>
<evidence type="ECO:0000259" key="8">
    <source>
        <dbReference type="PROSITE" id="PS50850"/>
    </source>
</evidence>
<sequence length="499" mass="52044">MQGAASQLVSIIKDRSKGAALLVIMLPVLLVTIDNTILSFALPRIVTALGPSASEQLWMIDAYSLVLAGLLVTMGSTGDRVGHRRMLCLGCSGFAAVSVLVVFSQQAWHLIAGRVLLGCFGAMILPATLALIRTAFDDREERRLAVAVWATCLTIGSALGPLLGGLLLQYYDWQSVFLVALPFLLPVLLLASSITESSRLPGVPTDYLSILLSLGAMSGVMLALKHLATVGADTQALLWAVAGLLLMVAFVRRQLVLEQPLLDLKLFAWPVFSVSITVNLVSLGMLVGFIFFATQLLQLVFGMSPLTASLVLIPGQVLAIIAGMAIVPVAQRVPPNLIISGCLLVAAAAFTVMALLPATMLTVCTAFVLLNVSVAAITSVSNDLVLCSVPADRAGSASSVSETAYEVGVVLGTTLIGGAVAALYRLSLVLPEGVSEDVVSAVETLGGAYAISQTQPDAAAAGVLEAVNSAFLESVAISSALVAGAIVLFAPLTYRYLRR</sequence>
<dbReference type="Gene3D" id="1.20.1720.10">
    <property type="entry name" value="Multidrug resistance protein D"/>
    <property type="match status" value="1"/>
</dbReference>
<accession>A0A9E6PI58</accession>
<dbReference type="InterPro" id="IPR036259">
    <property type="entry name" value="MFS_trans_sf"/>
</dbReference>
<dbReference type="InterPro" id="IPR020846">
    <property type="entry name" value="MFS_dom"/>
</dbReference>
<dbReference type="Pfam" id="PF07690">
    <property type="entry name" value="MFS_1"/>
    <property type="match status" value="1"/>
</dbReference>
<feature type="transmembrane region" description="Helical" evidence="7">
    <location>
        <begin position="111"/>
        <end position="132"/>
    </location>
</feature>
<organism evidence="9 10">
    <name type="scientific">Pseudomonas vanderleydeniana</name>
    <dbReference type="NCBI Taxonomy" id="2745495"/>
    <lineage>
        <taxon>Bacteria</taxon>
        <taxon>Pseudomonadati</taxon>
        <taxon>Pseudomonadota</taxon>
        <taxon>Gammaproteobacteria</taxon>
        <taxon>Pseudomonadales</taxon>
        <taxon>Pseudomonadaceae</taxon>
        <taxon>Pseudomonas</taxon>
    </lineage>
</organism>
<dbReference type="GO" id="GO:0022857">
    <property type="term" value="F:transmembrane transporter activity"/>
    <property type="evidence" value="ECO:0007669"/>
    <property type="project" value="InterPro"/>
</dbReference>
<feature type="transmembrane region" description="Helical" evidence="7">
    <location>
        <begin position="207"/>
        <end position="224"/>
    </location>
</feature>
<reference evidence="9 10" key="1">
    <citation type="journal article" date="2020" name="Microorganisms">
        <title>Reliable Identification of Environmental Pseudomonas Isolates Using the rpoD Gene.</title>
        <authorList>
            <consortium name="The Broad Institute Genome Sequencing Platform"/>
            <person name="Girard L."/>
            <person name="Lood C."/>
            <person name="Rokni-Zadeh H."/>
            <person name="van Noort V."/>
            <person name="Lavigne R."/>
            <person name="De Mot R."/>
        </authorList>
    </citation>
    <scope>NUCLEOTIDE SEQUENCE [LARGE SCALE GENOMIC DNA]</scope>
    <source>
        <strain evidence="9 10">RW8P3</strain>
    </source>
</reference>
<evidence type="ECO:0000313" key="9">
    <source>
        <dbReference type="EMBL" id="QXI26837.1"/>
    </source>
</evidence>
<reference evidence="9 10" key="2">
    <citation type="journal article" date="2021" name="Microorganisms">
        <title>The Ever-Expanding Pseudomonas Genus: Description of 43 New Species and Partition of the Pseudomonas putida Group.</title>
        <authorList>
            <person name="Girard L."/>
            <person name="Lood C."/>
            <person name="Hofte M."/>
            <person name="Vandamme P."/>
            <person name="Rokni-Zadeh H."/>
            <person name="van Noort V."/>
            <person name="Lavigne R."/>
            <person name="De Mot R."/>
        </authorList>
    </citation>
    <scope>NUCLEOTIDE SEQUENCE [LARGE SCALE GENOMIC DNA]</scope>
    <source>
        <strain evidence="9 10">RW8P3</strain>
    </source>
</reference>
<feature type="transmembrane region" description="Helical" evidence="7">
    <location>
        <begin position="337"/>
        <end position="356"/>
    </location>
</feature>
<evidence type="ECO:0000256" key="6">
    <source>
        <dbReference type="ARBA" id="ARBA00023136"/>
    </source>
</evidence>
<evidence type="ECO:0000256" key="2">
    <source>
        <dbReference type="ARBA" id="ARBA00022448"/>
    </source>
</evidence>
<dbReference type="InterPro" id="IPR011701">
    <property type="entry name" value="MFS"/>
</dbReference>
<dbReference type="KEGG" id="pvw:HU752_023335"/>
<feature type="transmembrane region" description="Helical" evidence="7">
    <location>
        <begin position="306"/>
        <end position="330"/>
    </location>
</feature>
<feature type="transmembrane region" description="Helical" evidence="7">
    <location>
        <begin position="144"/>
        <end position="170"/>
    </location>
</feature>
<dbReference type="AlphaFoldDB" id="A0A9E6PI58"/>
<comment type="subcellular location">
    <subcellularLocation>
        <location evidence="1">Cell membrane</location>
        <topology evidence="1">Multi-pass membrane protein</topology>
    </subcellularLocation>
</comment>
<evidence type="ECO:0000256" key="1">
    <source>
        <dbReference type="ARBA" id="ARBA00004651"/>
    </source>
</evidence>
<keyword evidence="10" id="KW-1185">Reference proteome</keyword>
<evidence type="ECO:0000313" key="10">
    <source>
        <dbReference type="Proteomes" id="UP000634530"/>
    </source>
</evidence>
<keyword evidence="3" id="KW-1003">Cell membrane</keyword>
<evidence type="ECO:0000256" key="3">
    <source>
        <dbReference type="ARBA" id="ARBA00022475"/>
    </source>
</evidence>
<evidence type="ECO:0000256" key="4">
    <source>
        <dbReference type="ARBA" id="ARBA00022692"/>
    </source>
</evidence>
<feature type="transmembrane region" description="Helical" evidence="7">
    <location>
        <begin position="176"/>
        <end position="195"/>
    </location>
</feature>
<keyword evidence="4 7" id="KW-0812">Transmembrane</keyword>
<feature type="transmembrane region" description="Helical" evidence="7">
    <location>
        <begin position="86"/>
        <end position="105"/>
    </location>
</feature>
<feature type="domain" description="Major facilitator superfamily (MFS) profile" evidence="8">
    <location>
        <begin position="20"/>
        <end position="499"/>
    </location>
</feature>
<feature type="transmembrane region" description="Helical" evidence="7">
    <location>
        <begin position="57"/>
        <end position="74"/>
    </location>
</feature>
<dbReference type="Gene3D" id="1.20.1250.20">
    <property type="entry name" value="MFS general substrate transporter like domains"/>
    <property type="match status" value="1"/>
</dbReference>
<feature type="transmembrane region" description="Helical" evidence="7">
    <location>
        <begin position="403"/>
        <end position="424"/>
    </location>
</feature>
<protein>
    <submittedName>
        <fullName evidence="9">MFS transporter</fullName>
    </submittedName>
</protein>
<dbReference type="CDD" id="cd17321">
    <property type="entry name" value="MFS_MMR_MDR_like"/>
    <property type="match status" value="1"/>
</dbReference>